<dbReference type="HAMAP" id="MF_00983">
    <property type="entry name" value="PriA"/>
    <property type="match status" value="1"/>
</dbReference>
<feature type="binding site" evidence="12">
    <location>
        <position position="555"/>
    </location>
    <ligand>
        <name>Zn(2+)</name>
        <dbReference type="ChEBI" id="CHEBI:29105"/>
        <label>1</label>
    </ligand>
</feature>
<keyword evidence="1 12" id="KW-0639">Primosome</keyword>
<dbReference type="InterPro" id="IPR005259">
    <property type="entry name" value="PriA"/>
</dbReference>
<dbReference type="InterPro" id="IPR041236">
    <property type="entry name" value="PriA_C"/>
</dbReference>
<dbReference type="InterPro" id="IPR040498">
    <property type="entry name" value="PriA_CRR"/>
</dbReference>
<comment type="function">
    <text evidence="12">Initiates the restart of stalled replication forks, which reloads the replicative helicase on sites other than the origin of replication. Recognizes and binds to abandoned replication forks and remodels them to uncover a helicase loading site. Promotes assembly of the primosome at these replication forks.</text>
</comment>
<feature type="domain" description="Helicase C-terminal" evidence="14">
    <location>
        <begin position="550"/>
        <end position="709"/>
    </location>
</feature>
<dbReference type="GO" id="GO:0016887">
    <property type="term" value="F:ATP hydrolysis activity"/>
    <property type="evidence" value="ECO:0007669"/>
    <property type="project" value="RHEA"/>
</dbReference>
<evidence type="ECO:0000313" key="16">
    <source>
        <dbReference type="Proteomes" id="UP000003240"/>
    </source>
</evidence>
<dbReference type="CDD" id="cd18804">
    <property type="entry name" value="SF2_C_priA"/>
    <property type="match status" value="1"/>
</dbReference>
<evidence type="ECO:0000256" key="7">
    <source>
        <dbReference type="ARBA" id="ARBA00022833"/>
    </source>
</evidence>
<dbReference type="GO" id="GO:0003677">
    <property type="term" value="F:DNA binding"/>
    <property type="evidence" value="ECO:0007669"/>
    <property type="project" value="UniProtKB-UniRule"/>
</dbReference>
<keyword evidence="10 12" id="KW-0413">Isomerase</keyword>
<dbReference type="GO" id="GO:0006302">
    <property type="term" value="P:double-strand break repair"/>
    <property type="evidence" value="ECO:0007669"/>
    <property type="project" value="InterPro"/>
</dbReference>
<dbReference type="GO" id="GO:0005524">
    <property type="term" value="F:ATP binding"/>
    <property type="evidence" value="ECO:0007669"/>
    <property type="project" value="UniProtKB-UniRule"/>
</dbReference>
<dbReference type="InterPro" id="IPR001650">
    <property type="entry name" value="Helicase_C-like"/>
</dbReference>
<dbReference type="InterPro" id="IPR042115">
    <property type="entry name" value="PriA_3primeBD_sf"/>
</dbReference>
<dbReference type="InterPro" id="IPR027417">
    <property type="entry name" value="P-loop_NTPase"/>
</dbReference>
<dbReference type="GO" id="GO:1990077">
    <property type="term" value="C:primosome complex"/>
    <property type="evidence" value="ECO:0007669"/>
    <property type="project" value="UniProtKB-UniRule"/>
</dbReference>
<evidence type="ECO:0000259" key="14">
    <source>
        <dbReference type="PROSITE" id="PS51194"/>
    </source>
</evidence>
<keyword evidence="6 12" id="KW-0347">Helicase</keyword>
<evidence type="ECO:0000256" key="9">
    <source>
        <dbReference type="ARBA" id="ARBA00023125"/>
    </source>
</evidence>
<keyword evidence="2 12" id="KW-0235">DNA replication</keyword>
<feature type="binding site" evidence="12">
    <location>
        <position position="524"/>
    </location>
    <ligand>
        <name>Zn(2+)</name>
        <dbReference type="ChEBI" id="CHEBI:29105"/>
        <label>2</label>
    </ligand>
</feature>
<evidence type="ECO:0000256" key="2">
    <source>
        <dbReference type="ARBA" id="ARBA00022705"/>
    </source>
</evidence>
<gene>
    <name evidence="12" type="primary">priA</name>
    <name evidence="15" type="ORF">ALO_14572</name>
</gene>
<dbReference type="Gene3D" id="3.40.1440.60">
    <property type="entry name" value="PriA, 3(prime) DNA-binding domain"/>
    <property type="match status" value="1"/>
</dbReference>
<reference evidence="15 16" key="1">
    <citation type="journal article" date="2011" name="EMBO J.">
        <title>Structural diversity of bacterial flagellar motors.</title>
        <authorList>
            <person name="Chen S."/>
            <person name="Beeby M."/>
            <person name="Murphy G.E."/>
            <person name="Leadbetter J.R."/>
            <person name="Hendrixson D.R."/>
            <person name="Briegel A."/>
            <person name="Li Z."/>
            <person name="Shi J."/>
            <person name="Tocheva E.I."/>
            <person name="Muller A."/>
            <person name="Dobro M.J."/>
            <person name="Jensen G.J."/>
        </authorList>
    </citation>
    <scope>NUCLEOTIDE SEQUENCE [LARGE SCALE GENOMIC DNA]</scope>
    <source>
        <strain evidence="15 16">DSM 6540</strain>
    </source>
</reference>
<dbReference type="eggNOG" id="COG1198">
    <property type="taxonomic scope" value="Bacteria"/>
</dbReference>
<dbReference type="GO" id="GO:0008270">
    <property type="term" value="F:zinc ion binding"/>
    <property type="evidence" value="ECO:0007669"/>
    <property type="project" value="UniProtKB-UniRule"/>
</dbReference>
<feature type="binding site" evidence="12">
    <location>
        <position position="542"/>
    </location>
    <ligand>
        <name>Zn(2+)</name>
        <dbReference type="ChEBI" id="CHEBI:29105"/>
        <label>2</label>
    </ligand>
</feature>
<feature type="binding site" evidence="12">
    <location>
        <position position="558"/>
    </location>
    <ligand>
        <name>Zn(2+)</name>
        <dbReference type="ChEBI" id="CHEBI:29105"/>
        <label>1</label>
    </ligand>
</feature>
<dbReference type="SMART" id="SM00487">
    <property type="entry name" value="DEXDc"/>
    <property type="match status" value="1"/>
</dbReference>
<dbReference type="Gene3D" id="3.40.50.300">
    <property type="entry name" value="P-loop containing nucleotide triphosphate hydrolases"/>
    <property type="match status" value="2"/>
</dbReference>
<dbReference type="EMBL" id="AFGF01000126">
    <property type="protein sequence ID" value="EGO63247.1"/>
    <property type="molecule type" value="Genomic_DNA"/>
</dbReference>
<evidence type="ECO:0000256" key="10">
    <source>
        <dbReference type="ARBA" id="ARBA00023235"/>
    </source>
</evidence>
<feature type="domain" description="Helicase ATP-binding" evidence="13">
    <location>
        <begin position="287"/>
        <end position="453"/>
    </location>
</feature>
<dbReference type="EC" id="5.6.2.4" evidence="12"/>
<evidence type="ECO:0000256" key="12">
    <source>
        <dbReference type="HAMAP-Rule" id="MF_00983"/>
    </source>
</evidence>
<dbReference type="InterPro" id="IPR014001">
    <property type="entry name" value="Helicase_ATP-bd"/>
</dbReference>
<keyword evidence="5 12" id="KW-0378">Hydrolase</keyword>
<comment type="caution">
    <text evidence="15">The sequence shown here is derived from an EMBL/GenBank/DDBJ whole genome shotgun (WGS) entry which is preliminary data.</text>
</comment>
<dbReference type="STRING" id="1009370.ALO_14572"/>
<comment type="catalytic activity">
    <reaction evidence="12">
        <text>Couples ATP hydrolysis with the unwinding of duplex DNA by translocating in the 3'-5' direction.</text>
        <dbReference type="EC" id="5.6.2.4"/>
    </reaction>
</comment>
<evidence type="ECO:0000256" key="4">
    <source>
        <dbReference type="ARBA" id="ARBA00022741"/>
    </source>
</evidence>
<dbReference type="NCBIfam" id="NF004066">
    <property type="entry name" value="PRK05580.1-3"/>
    <property type="match status" value="1"/>
</dbReference>
<dbReference type="OrthoDB" id="9759544at2"/>
<comment type="similarity">
    <text evidence="12">Belongs to the helicase family. PriA subfamily.</text>
</comment>
<dbReference type="Pfam" id="PF18319">
    <property type="entry name" value="Zn_ribbon_PriA"/>
    <property type="match status" value="1"/>
</dbReference>
<dbReference type="GO" id="GO:0006310">
    <property type="term" value="P:DNA recombination"/>
    <property type="evidence" value="ECO:0007669"/>
    <property type="project" value="InterPro"/>
</dbReference>
<dbReference type="RefSeq" id="WP_004573488.1">
    <property type="nucleotide sequence ID" value="NZ_AFGF01000126.1"/>
</dbReference>
<feature type="binding site" evidence="12">
    <location>
        <position position="527"/>
    </location>
    <ligand>
        <name>Zn(2+)</name>
        <dbReference type="ChEBI" id="CHEBI:29105"/>
        <label>2</label>
    </ligand>
</feature>
<dbReference type="SUPFAM" id="SSF52540">
    <property type="entry name" value="P-loop containing nucleoside triphosphate hydrolases"/>
    <property type="match status" value="2"/>
</dbReference>
<dbReference type="PROSITE" id="PS51194">
    <property type="entry name" value="HELICASE_CTER"/>
    <property type="match status" value="1"/>
</dbReference>
<evidence type="ECO:0000259" key="13">
    <source>
        <dbReference type="PROSITE" id="PS51192"/>
    </source>
</evidence>
<dbReference type="PANTHER" id="PTHR30580">
    <property type="entry name" value="PRIMOSOMAL PROTEIN N"/>
    <property type="match status" value="1"/>
</dbReference>
<dbReference type="Pfam" id="PF17764">
    <property type="entry name" value="PriA_3primeBD"/>
    <property type="match status" value="1"/>
</dbReference>
<evidence type="ECO:0000313" key="15">
    <source>
        <dbReference type="EMBL" id="EGO63247.1"/>
    </source>
</evidence>
<proteinExistence type="inferred from homology"/>
<dbReference type="NCBIfam" id="TIGR00595">
    <property type="entry name" value="priA"/>
    <property type="match status" value="1"/>
</dbReference>
<keyword evidence="8 12" id="KW-0067">ATP-binding</keyword>
<dbReference type="InterPro" id="IPR041222">
    <property type="entry name" value="PriA_3primeBD"/>
</dbReference>
<dbReference type="Pfam" id="PF18074">
    <property type="entry name" value="PriA_C"/>
    <property type="match status" value="1"/>
</dbReference>
<keyword evidence="7 12" id="KW-0862">Zinc</keyword>
<evidence type="ECO:0000256" key="3">
    <source>
        <dbReference type="ARBA" id="ARBA00022723"/>
    </source>
</evidence>
<feature type="binding site" evidence="12">
    <location>
        <position position="545"/>
    </location>
    <ligand>
        <name>Zn(2+)</name>
        <dbReference type="ChEBI" id="CHEBI:29105"/>
        <label>2</label>
    </ligand>
</feature>
<dbReference type="GO" id="GO:0006269">
    <property type="term" value="P:DNA replication, synthesis of primer"/>
    <property type="evidence" value="ECO:0007669"/>
    <property type="project" value="UniProtKB-KW"/>
</dbReference>
<dbReference type="CDD" id="cd17929">
    <property type="entry name" value="DEXHc_priA"/>
    <property type="match status" value="1"/>
</dbReference>
<protein>
    <recommendedName>
        <fullName evidence="12">Replication restart protein PriA</fullName>
    </recommendedName>
    <alternativeName>
        <fullName evidence="12">ATP-dependent DNA helicase PriA</fullName>
        <ecNumber evidence="12">5.6.2.4</ecNumber>
    </alternativeName>
    <alternativeName>
        <fullName evidence="12">DNA 3'-5' helicase PriA</fullName>
    </alternativeName>
</protein>
<keyword evidence="4 12" id="KW-0547">Nucleotide-binding</keyword>
<dbReference type="Pfam" id="PF00270">
    <property type="entry name" value="DEAD"/>
    <property type="match status" value="1"/>
</dbReference>
<keyword evidence="3 12" id="KW-0479">Metal-binding</keyword>
<dbReference type="GO" id="GO:0043138">
    <property type="term" value="F:3'-5' DNA helicase activity"/>
    <property type="evidence" value="ECO:0007669"/>
    <property type="project" value="UniProtKB-EC"/>
</dbReference>
<name>F7NLE2_9FIRM</name>
<sequence length="805" mass="90614">MIKTAEVVINSGIRNLTDAFTYFIPDQFSYLDTGWRVVVPFGSRQEEGFVVAVRSEPEGRKDELKPIQDVLDDDPWFDDHMMQTARWLSERYLCTLAEAMRLFIPGKKGIRKEKFYYLNANYAGIFNETRTENQAAVLEWFRRQKIVTMRQFQKEFGPEARSLIEELKQRKLVLCSSTVQTARVNKYESELHLALTGEQVTGILPQMERKPAQFRLIQALLTRNLTDADLKEMKVSRQTVKTLVDLEMIKIVRKQVMRDSYQNVAGKYQPVTLSPEQENAVAAIADALSYSRFQSFLLHGITGSGKTEVYIRAVAAVRQAGKQAIVLVPEIALTSQLVQRFKARFANDVVVIHSKLSLNERYDTWQRIREETAGVIIGARSAVFAPAPNLGIIILDEEHEFTYKQEESPYYHTRDVAMTRANLAQAAVVLGSATPAVETFYDALAGRHVLLSLPSRIAGAVLPQVMLVDMREELKKGRRSVLSTQLEGLLRDTIQRGEQAIILLNRRGHSTFVMCRECGHVITCRHCAVALTYHYAAGMMRCHYCDAVEPVPTLCPACRSRYIKFFGTGTQKVEQELQQLFPDCRIVRMDQDTTHGKLAQDAILSDFDAGRYDILLGTQMVAKGHDLQNVTAVGILSVDTILNIPDFRGAERTFALITQAAGRAGRGDKPGKVVVQAYNPEHYAVCAAANQDYSSFYAAEIEFRQKLLYPPFCQLIKCTVAAGMEDTARRKAEQLAAALKSELRPDAGTDIIGPFPAPVLKVKDRYRMIILIKAGNLDTVKEIIRQKNWHTLSDTVFDVSPISVV</sequence>
<evidence type="ECO:0000256" key="11">
    <source>
        <dbReference type="ARBA" id="ARBA00048988"/>
    </source>
</evidence>
<comment type="cofactor">
    <cofactor evidence="12">
        <name>Zn(2+)</name>
        <dbReference type="ChEBI" id="CHEBI:29105"/>
    </cofactor>
    <text evidence="12">Binds 2 zinc ions per subunit.</text>
</comment>
<accession>F7NLE2</accession>
<feature type="binding site" evidence="12">
    <location>
        <position position="518"/>
    </location>
    <ligand>
        <name>Zn(2+)</name>
        <dbReference type="ChEBI" id="CHEBI:29105"/>
        <label>1</label>
    </ligand>
</feature>
<evidence type="ECO:0000256" key="1">
    <source>
        <dbReference type="ARBA" id="ARBA00022515"/>
    </source>
</evidence>
<dbReference type="PANTHER" id="PTHR30580:SF0">
    <property type="entry name" value="PRIMOSOMAL PROTEIN N"/>
    <property type="match status" value="1"/>
</dbReference>
<keyword evidence="9 12" id="KW-0238">DNA-binding</keyword>
<evidence type="ECO:0000256" key="5">
    <source>
        <dbReference type="ARBA" id="ARBA00022801"/>
    </source>
</evidence>
<dbReference type="Proteomes" id="UP000003240">
    <property type="component" value="Unassembled WGS sequence"/>
</dbReference>
<dbReference type="PROSITE" id="PS51192">
    <property type="entry name" value="HELICASE_ATP_BIND_1"/>
    <property type="match status" value="1"/>
</dbReference>
<dbReference type="FunFam" id="3.40.50.300:FF:000489">
    <property type="entry name" value="Primosome assembly protein PriA"/>
    <property type="match status" value="1"/>
</dbReference>
<evidence type="ECO:0000256" key="8">
    <source>
        <dbReference type="ARBA" id="ARBA00022840"/>
    </source>
</evidence>
<keyword evidence="16" id="KW-1185">Reference proteome</keyword>
<comment type="catalytic activity">
    <reaction evidence="11 12">
        <text>ATP + H2O = ADP + phosphate + H(+)</text>
        <dbReference type="Rhea" id="RHEA:13065"/>
        <dbReference type="ChEBI" id="CHEBI:15377"/>
        <dbReference type="ChEBI" id="CHEBI:15378"/>
        <dbReference type="ChEBI" id="CHEBI:30616"/>
        <dbReference type="ChEBI" id="CHEBI:43474"/>
        <dbReference type="ChEBI" id="CHEBI:456216"/>
        <dbReference type="EC" id="5.6.2.4"/>
    </reaction>
</comment>
<evidence type="ECO:0000256" key="6">
    <source>
        <dbReference type="ARBA" id="ARBA00022806"/>
    </source>
</evidence>
<feature type="binding site" evidence="12">
    <location>
        <position position="515"/>
    </location>
    <ligand>
        <name>Zn(2+)</name>
        <dbReference type="ChEBI" id="CHEBI:29105"/>
        <label>1</label>
    </ligand>
</feature>
<organism evidence="15 16">
    <name type="scientific">Acetonema longum DSM 6540</name>
    <dbReference type="NCBI Taxonomy" id="1009370"/>
    <lineage>
        <taxon>Bacteria</taxon>
        <taxon>Bacillati</taxon>
        <taxon>Bacillota</taxon>
        <taxon>Negativicutes</taxon>
        <taxon>Acetonemataceae</taxon>
        <taxon>Acetonema</taxon>
    </lineage>
</organism>
<dbReference type="AlphaFoldDB" id="F7NLE2"/>
<dbReference type="InterPro" id="IPR011545">
    <property type="entry name" value="DEAD/DEAH_box_helicase_dom"/>
</dbReference>
<comment type="subunit">
    <text evidence="12">Component of the replication restart primosome.</text>
</comment>
<dbReference type="Pfam" id="PF00271">
    <property type="entry name" value="Helicase_C"/>
    <property type="match status" value="1"/>
</dbReference>
<dbReference type="GO" id="GO:0006270">
    <property type="term" value="P:DNA replication initiation"/>
    <property type="evidence" value="ECO:0007669"/>
    <property type="project" value="TreeGrafter"/>
</dbReference>
<dbReference type="SMART" id="SM00490">
    <property type="entry name" value="HELICc"/>
    <property type="match status" value="1"/>
</dbReference>